<dbReference type="Proteomes" id="UP000272729">
    <property type="component" value="Unassembled WGS sequence"/>
</dbReference>
<comment type="cofactor">
    <cofactor evidence="1">
        <name>pantetheine 4'-phosphate</name>
        <dbReference type="ChEBI" id="CHEBI:47942"/>
    </cofactor>
</comment>
<dbReference type="Gene3D" id="1.10.1200.10">
    <property type="entry name" value="ACP-like"/>
    <property type="match status" value="1"/>
</dbReference>
<dbReference type="Pfam" id="PF13193">
    <property type="entry name" value="AMP-binding_C"/>
    <property type="match status" value="1"/>
</dbReference>
<accession>A0A495XJS5</accession>
<dbReference type="Pfam" id="PF00550">
    <property type="entry name" value="PP-binding"/>
    <property type="match status" value="1"/>
</dbReference>
<organism evidence="3 4">
    <name type="scientific">Saccharothrix variisporea</name>
    <dbReference type="NCBI Taxonomy" id="543527"/>
    <lineage>
        <taxon>Bacteria</taxon>
        <taxon>Bacillati</taxon>
        <taxon>Actinomycetota</taxon>
        <taxon>Actinomycetes</taxon>
        <taxon>Pseudonocardiales</taxon>
        <taxon>Pseudonocardiaceae</taxon>
        <taxon>Saccharothrix</taxon>
    </lineage>
</organism>
<dbReference type="SUPFAM" id="SSF56801">
    <property type="entry name" value="Acetyl-CoA synthetase-like"/>
    <property type="match status" value="1"/>
</dbReference>
<dbReference type="InterPro" id="IPR020845">
    <property type="entry name" value="AMP-binding_CS"/>
</dbReference>
<dbReference type="AlphaFoldDB" id="A0A495XJS5"/>
<keyword evidence="4" id="KW-1185">Reference proteome</keyword>
<dbReference type="InterPro" id="IPR000873">
    <property type="entry name" value="AMP-dep_synth/lig_dom"/>
</dbReference>
<dbReference type="PROSITE" id="PS00455">
    <property type="entry name" value="AMP_BINDING"/>
    <property type="match status" value="1"/>
</dbReference>
<dbReference type="RefSeq" id="WP_170199923.1">
    <property type="nucleotide sequence ID" value="NZ_JBIUBA010000003.1"/>
</dbReference>
<name>A0A495XJS5_9PSEU</name>
<dbReference type="GO" id="GO:0031177">
    <property type="term" value="F:phosphopantetheine binding"/>
    <property type="evidence" value="ECO:0007669"/>
    <property type="project" value="TreeGrafter"/>
</dbReference>
<feature type="domain" description="Carrier" evidence="2">
    <location>
        <begin position="517"/>
        <end position="591"/>
    </location>
</feature>
<dbReference type="InterPro" id="IPR010071">
    <property type="entry name" value="AA_adenyl_dom"/>
</dbReference>
<dbReference type="CDD" id="cd05930">
    <property type="entry name" value="A_NRPS"/>
    <property type="match status" value="1"/>
</dbReference>
<evidence type="ECO:0000259" key="2">
    <source>
        <dbReference type="PROSITE" id="PS50075"/>
    </source>
</evidence>
<dbReference type="InterPro" id="IPR023213">
    <property type="entry name" value="CAT-like_dom_sf"/>
</dbReference>
<evidence type="ECO:0000313" key="4">
    <source>
        <dbReference type="Proteomes" id="UP000272729"/>
    </source>
</evidence>
<dbReference type="PANTHER" id="PTHR45527">
    <property type="entry name" value="NONRIBOSOMAL PEPTIDE SYNTHETASE"/>
    <property type="match status" value="1"/>
</dbReference>
<dbReference type="GO" id="GO:0005737">
    <property type="term" value="C:cytoplasm"/>
    <property type="evidence" value="ECO:0007669"/>
    <property type="project" value="TreeGrafter"/>
</dbReference>
<gene>
    <name evidence="3" type="ORF">DFJ66_7691</name>
</gene>
<dbReference type="PANTHER" id="PTHR45527:SF1">
    <property type="entry name" value="FATTY ACID SYNTHASE"/>
    <property type="match status" value="1"/>
</dbReference>
<dbReference type="InterPro" id="IPR036736">
    <property type="entry name" value="ACP-like_sf"/>
</dbReference>
<reference evidence="3 4" key="1">
    <citation type="submission" date="2018-10" db="EMBL/GenBank/DDBJ databases">
        <title>Sequencing the genomes of 1000 actinobacteria strains.</title>
        <authorList>
            <person name="Klenk H.-P."/>
        </authorList>
    </citation>
    <scope>NUCLEOTIDE SEQUENCE [LARGE SCALE GENOMIC DNA]</scope>
    <source>
        <strain evidence="3 4">DSM 43911</strain>
    </source>
</reference>
<proteinExistence type="predicted"/>
<dbReference type="GO" id="GO:0044550">
    <property type="term" value="P:secondary metabolite biosynthetic process"/>
    <property type="evidence" value="ECO:0007669"/>
    <property type="project" value="TreeGrafter"/>
</dbReference>
<dbReference type="Gene3D" id="3.40.50.12780">
    <property type="entry name" value="N-terminal domain of ligase-like"/>
    <property type="match status" value="1"/>
</dbReference>
<dbReference type="SUPFAM" id="SSF52777">
    <property type="entry name" value="CoA-dependent acyltransferases"/>
    <property type="match status" value="1"/>
</dbReference>
<sequence length="952" mass="102951">MTADAALEPDERAAWLAYNDTAEDFPGPHLLARLDAVARQHPDRPAVQADDGVWSYRELHRRADAVAAFLAAQGIQPGSVVAIAATRTLAPYAALLGVLKAGCAYVPVNPDDPADRVAFVLADAGATPLLLDTDPAGLPDAPAPDVPHEPDRVCYVIYTSGSTGRPKGVVMGEHAVDNLTHWVVRRHDVQPDDRLGQTAPLTFDPSVQQVFPAWTTGACLVTVPDDVQRDPAAFLDWLRAERVTHLDLVTSHWVHLLNAAEARPVTLPNLRWIIIGGETYYYHQTHRWHRVVASPARLNTIYGPTEAAVNATEHLTEPELDHGQVPIGVPLPNYRLYALDDDGRLCPPGITGELHIAGTGLARGYRSEEATAKAFHHLEVHSGRIERLYRTGDLARLVRHADRWVLEFQGRVDSQVKISGYRVELEEVDAAVKAVPGVRDAAVVVRGEPAEQLVCCYVGDVPPDRLRTHLTERLPTYLVPHLLVPVDALPFTRNGKMDTTELTALVRRFAHDSAGRAPRPGVESVIAAVWAEVLDLPEVSADADFLGHGGSSLLAFRVVDRLRRRGIRVRPADVLRERTVAGLAAVAEEDLVLTPATRLALRRPGGNAALDIGLPADVPAERVRAVLEEIVRRHPVLRARIDDDGPRAVPVDRFELHALNGPVDDAKARLAESTDLTTGLPTAAALVAGRLLVSIRHELVDGSALRRVAEELAAGLGRAPQPRSVVPVAEQPLGGPPPDGLRGHLIRFREAEKAALAVLPREHRDRVVEVDLGHAPDALLDTPPTRWHARLVAAAATAVRSWLGLVDVPVSVPRHWPGAGDSVANLADVLPLVVADDDEADAQWRRFADPGVHWGAALLDTCPDLADDWPAPRIAPHGSFRLVVTADEEPLAPDLPLHESPTAFDPTSAGAVEFAVVAGERLRLHVTGWDLPADDVKAVAAGWVEALAGERP</sequence>
<dbReference type="InterPro" id="IPR042099">
    <property type="entry name" value="ANL_N_sf"/>
</dbReference>
<dbReference type="InterPro" id="IPR025110">
    <property type="entry name" value="AMP-bd_C"/>
</dbReference>
<dbReference type="SUPFAM" id="SSF47336">
    <property type="entry name" value="ACP-like"/>
    <property type="match status" value="1"/>
</dbReference>
<dbReference type="InterPro" id="IPR009081">
    <property type="entry name" value="PP-bd_ACP"/>
</dbReference>
<evidence type="ECO:0000256" key="1">
    <source>
        <dbReference type="ARBA" id="ARBA00001957"/>
    </source>
</evidence>
<dbReference type="PROSITE" id="PS50075">
    <property type="entry name" value="CARRIER"/>
    <property type="match status" value="1"/>
</dbReference>
<comment type="caution">
    <text evidence="3">The sequence shown here is derived from an EMBL/GenBank/DDBJ whole genome shotgun (WGS) entry which is preliminary data.</text>
</comment>
<dbReference type="GO" id="GO:0043041">
    <property type="term" value="P:amino acid activation for nonribosomal peptide biosynthetic process"/>
    <property type="evidence" value="ECO:0007669"/>
    <property type="project" value="TreeGrafter"/>
</dbReference>
<protein>
    <submittedName>
        <fullName evidence="3">Nonribosomal peptide synthetase protein VioG</fullName>
    </submittedName>
</protein>
<dbReference type="Gene3D" id="3.30.300.30">
    <property type="match status" value="1"/>
</dbReference>
<dbReference type="InterPro" id="IPR045851">
    <property type="entry name" value="AMP-bd_C_sf"/>
</dbReference>
<dbReference type="EMBL" id="RBXR01000001">
    <property type="protein sequence ID" value="RKT74347.1"/>
    <property type="molecule type" value="Genomic_DNA"/>
</dbReference>
<dbReference type="NCBIfam" id="TIGR01733">
    <property type="entry name" value="AA-adenyl-dom"/>
    <property type="match status" value="1"/>
</dbReference>
<evidence type="ECO:0000313" key="3">
    <source>
        <dbReference type="EMBL" id="RKT74347.1"/>
    </source>
</evidence>
<dbReference type="Gene3D" id="3.30.559.10">
    <property type="entry name" value="Chloramphenicol acetyltransferase-like domain"/>
    <property type="match status" value="1"/>
</dbReference>
<dbReference type="Pfam" id="PF00501">
    <property type="entry name" value="AMP-binding"/>
    <property type="match status" value="1"/>
</dbReference>